<dbReference type="PRINTS" id="PR00843">
    <property type="entry name" value="GLHYDRLASE30"/>
</dbReference>
<gene>
    <name evidence="7" type="ORF">G7034_07140</name>
</gene>
<protein>
    <submittedName>
        <fullName evidence="7">Glycoside hydrolase family 30 protein</fullName>
    </submittedName>
</protein>
<evidence type="ECO:0000313" key="7">
    <source>
        <dbReference type="EMBL" id="NGZ90021.1"/>
    </source>
</evidence>
<dbReference type="PROSITE" id="PS51257">
    <property type="entry name" value="PROKAR_LIPOPROTEIN"/>
    <property type="match status" value="1"/>
</dbReference>
<keyword evidence="2" id="KW-0732">Signal</keyword>
<proteinExistence type="inferred from homology"/>
<dbReference type="PANTHER" id="PTHR11069:SF23">
    <property type="entry name" value="LYSOSOMAL ACID GLUCOSYLCERAMIDASE"/>
    <property type="match status" value="1"/>
</dbReference>
<evidence type="ECO:0000256" key="3">
    <source>
        <dbReference type="ARBA" id="ARBA00022801"/>
    </source>
</evidence>
<evidence type="ECO:0000259" key="6">
    <source>
        <dbReference type="Pfam" id="PF17189"/>
    </source>
</evidence>
<evidence type="ECO:0000256" key="4">
    <source>
        <dbReference type="RuleBase" id="RU361188"/>
    </source>
</evidence>
<organism evidence="7 8">
    <name type="scientific">Psychroflexus maritimus</name>
    <dbReference type="NCBI Taxonomy" id="2714865"/>
    <lineage>
        <taxon>Bacteria</taxon>
        <taxon>Pseudomonadati</taxon>
        <taxon>Bacteroidota</taxon>
        <taxon>Flavobacteriia</taxon>
        <taxon>Flavobacteriales</taxon>
        <taxon>Flavobacteriaceae</taxon>
        <taxon>Psychroflexus</taxon>
    </lineage>
</organism>
<dbReference type="Pfam" id="PF17189">
    <property type="entry name" value="Glyco_hydro_30C"/>
    <property type="match status" value="1"/>
</dbReference>
<accession>A0A967E6R4</accession>
<dbReference type="GO" id="GO:0016020">
    <property type="term" value="C:membrane"/>
    <property type="evidence" value="ECO:0007669"/>
    <property type="project" value="GOC"/>
</dbReference>
<dbReference type="AlphaFoldDB" id="A0A967E6R4"/>
<dbReference type="PANTHER" id="PTHR11069">
    <property type="entry name" value="GLUCOSYLCERAMIDASE"/>
    <property type="match status" value="1"/>
</dbReference>
<name>A0A967E6R4_9FLAO</name>
<dbReference type="InterPro" id="IPR033452">
    <property type="entry name" value="GH30_C"/>
</dbReference>
<keyword evidence="4" id="KW-0326">Glycosidase</keyword>
<comment type="similarity">
    <text evidence="1 4">Belongs to the glycosyl hydrolase 30 family.</text>
</comment>
<keyword evidence="8" id="KW-1185">Reference proteome</keyword>
<evidence type="ECO:0000313" key="8">
    <source>
        <dbReference type="Proteomes" id="UP000643701"/>
    </source>
</evidence>
<dbReference type="Gene3D" id="3.20.20.80">
    <property type="entry name" value="Glycosidases"/>
    <property type="match status" value="1"/>
</dbReference>
<dbReference type="EMBL" id="JAANAS010000050">
    <property type="protein sequence ID" value="NGZ90021.1"/>
    <property type="molecule type" value="Genomic_DNA"/>
</dbReference>
<reference evidence="7" key="1">
    <citation type="submission" date="2020-03" db="EMBL/GenBank/DDBJ databases">
        <title>Psychroflexus Maritimus sp. nov., isolate from marine sediment.</title>
        <authorList>
            <person name="Zhong Y.-L."/>
        </authorList>
    </citation>
    <scope>NUCLEOTIDE SEQUENCE</scope>
    <source>
        <strain evidence="7">C1</strain>
    </source>
</reference>
<dbReference type="GO" id="GO:0006680">
    <property type="term" value="P:glucosylceramide catabolic process"/>
    <property type="evidence" value="ECO:0007669"/>
    <property type="project" value="TreeGrafter"/>
</dbReference>
<dbReference type="Pfam" id="PF02055">
    <property type="entry name" value="Glyco_hydro_30"/>
    <property type="match status" value="1"/>
</dbReference>
<comment type="caution">
    <text evidence="7">The sequence shown here is derived from an EMBL/GenBank/DDBJ whole genome shotgun (WGS) entry which is preliminary data.</text>
</comment>
<sequence length="502" mass="58229">MQRRLYKIMPLFLLLFSACQENVPMKAEGSQLKIFETSRAGNQLALVKPIDSSTSKAIKIQLKPAITYQTILGFGGSFTEASAYLLNQLSQTKRKEIIEAYFSDEGARYSLTRTPMNSTDFSLSQYSYAPVEGDMELKHFSVEEDEEDIIPMIKDALAISSEGFNIIASPWTAPPWMKNNKDWVGGKLEKKYYPTWAMFFSKYAEAYANHGIEIWGFTVENEPHGNGNNWESMHYTPQEMTDFVNNYLGPQLEKNKQTHLKILGYDQNREGLKEWVDEMFDERHQPNYYDGTAIHWYESTFEVFPEALQYAHKKAPNKHLIQTEACVDAQVPVWEEDDWYWRKEATDWGFTWASEERKHLHPKYRPVYRYARDIIGCLNNHVEGWIDWNMVLDKNGGPNWFENWCVAPVIVDPAADQVYFTPLYYVMAHFSKFIRPGSQRIDFQMDKNESLLVTAVSNPDESLTVVVFNTSKDEQIYQLRIAESITNIKISPQSLQTVVMNK</sequence>
<dbReference type="Proteomes" id="UP000643701">
    <property type="component" value="Unassembled WGS sequence"/>
</dbReference>
<dbReference type="InterPro" id="IPR033453">
    <property type="entry name" value="Glyco_hydro_30_TIM-barrel"/>
</dbReference>
<dbReference type="SUPFAM" id="SSF51445">
    <property type="entry name" value="(Trans)glycosidases"/>
    <property type="match status" value="1"/>
</dbReference>
<keyword evidence="3 4" id="KW-0378">Hydrolase</keyword>
<evidence type="ECO:0000256" key="1">
    <source>
        <dbReference type="ARBA" id="ARBA00005382"/>
    </source>
</evidence>
<dbReference type="GO" id="GO:0004348">
    <property type="term" value="F:glucosylceramidase activity"/>
    <property type="evidence" value="ECO:0007669"/>
    <property type="project" value="InterPro"/>
</dbReference>
<evidence type="ECO:0000256" key="2">
    <source>
        <dbReference type="ARBA" id="ARBA00022729"/>
    </source>
</evidence>
<dbReference type="InterPro" id="IPR001139">
    <property type="entry name" value="Glyco_hydro_30"/>
</dbReference>
<feature type="domain" description="Glycosyl hydrolase family 30 TIM-barrel" evidence="5">
    <location>
        <begin position="71"/>
        <end position="434"/>
    </location>
</feature>
<evidence type="ECO:0000259" key="5">
    <source>
        <dbReference type="Pfam" id="PF02055"/>
    </source>
</evidence>
<feature type="domain" description="Glycosyl hydrolase family 30 beta sandwich" evidence="6">
    <location>
        <begin position="437"/>
        <end position="498"/>
    </location>
</feature>
<dbReference type="InterPro" id="IPR017853">
    <property type="entry name" value="GH"/>
</dbReference>